<evidence type="ECO:0000256" key="1">
    <source>
        <dbReference type="SAM" id="SignalP"/>
    </source>
</evidence>
<comment type="caution">
    <text evidence="3">The sequence shown here is derived from an EMBL/GenBank/DDBJ whole genome shotgun (WGS) entry which is preliminary data.</text>
</comment>
<dbReference type="eggNOG" id="COG2998">
    <property type="taxonomic scope" value="Bacteria"/>
</dbReference>
<dbReference type="RefSeq" id="WP_004621840.1">
    <property type="nucleotide sequence ID" value="NZ_ACXX02000016.1"/>
</dbReference>
<feature type="domain" description="Copper amine oxidase-like N-terminal" evidence="2">
    <location>
        <begin position="273"/>
        <end position="375"/>
    </location>
</feature>
<dbReference type="InterPro" id="IPR036582">
    <property type="entry name" value="Mao_N_sf"/>
</dbReference>
<reference evidence="3" key="2">
    <citation type="submission" date="2011-01" db="EMBL/GenBank/DDBJ databases">
        <title>The Non-contiguous Finished genome of Clostridium papyrosolvens.</title>
        <authorList>
            <person name="Lucas S."/>
            <person name="Copeland A."/>
            <person name="Lapidus A."/>
            <person name="Cheng J.-F."/>
            <person name="Goodwin L."/>
            <person name="Pitluck S."/>
            <person name="Misra M."/>
            <person name="Chertkov O."/>
            <person name="Detter J.C."/>
            <person name="Han C."/>
            <person name="Tapia R."/>
            <person name="Land M."/>
            <person name="Hauser L."/>
            <person name="Kyrpides N."/>
            <person name="Ivanova N."/>
            <person name="Pagani I."/>
            <person name="Mouttaki H."/>
            <person name="He Z."/>
            <person name="Zhou J."/>
            <person name="Hemme C.L."/>
            <person name="Woyke T."/>
        </authorList>
    </citation>
    <scope>NUCLEOTIDE SEQUENCE [LARGE SCALE GENOMIC DNA]</scope>
    <source>
        <strain evidence="3">DSM 2782</strain>
    </source>
</reference>
<name>F1THF1_9FIRM</name>
<reference evidence="3" key="1">
    <citation type="submission" date="2009-07" db="EMBL/GenBank/DDBJ databases">
        <authorList>
            <consortium name="US DOE Joint Genome Institute (JGI-PGF)"/>
            <person name="Lucas S."/>
            <person name="Copeland A."/>
            <person name="Lapidus A."/>
            <person name="Glavina del Rio T."/>
            <person name="Tice H."/>
            <person name="Bruce D."/>
            <person name="Goodwin L."/>
            <person name="Pitluck S."/>
            <person name="Larimer F."/>
            <person name="Land M.L."/>
            <person name="Mouttaki H."/>
            <person name="He Z."/>
            <person name="Zhou J."/>
            <person name="Hemme C.L."/>
        </authorList>
    </citation>
    <scope>NUCLEOTIDE SEQUENCE</scope>
    <source>
        <strain evidence="3">DSM 2782</strain>
    </source>
</reference>
<dbReference type="InterPro" id="IPR012854">
    <property type="entry name" value="Cu_amine_oxidase-like_N"/>
</dbReference>
<dbReference type="OrthoDB" id="1684927at2"/>
<evidence type="ECO:0000313" key="3">
    <source>
        <dbReference type="EMBL" id="EGD46154.1"/>
    </source>
</evidence>
<dbReference type="SUPFAM" id="SSF55383">
    <property type="entry name" value="Copper amine oxidase, domain N"/>
    <property type="match status" value="2"/>
</dbReference>
<accession>F1THF1</accession>
<feature type="chain" id="PRO_5038986125" evidence="1">
    <location>
        <begin position="26"/>
        <end position="380"/>
    </location>
</feature>
<feature type="signal peptide" evidence="1">
    <location>
        <begin position="1"/>
        <end position="25"/>
    </location>
</feature>
<keyword evidence="1" id="KW-0732">Signal</keyword>
<evidence type="ECO:0000259" key="2">
    <source>
        <dbReference type="Pfam" id="PF07833"/>
    </source>
</evidence>
<dbReference type="Proteomes" id="UP000003860">
    <property type="component" value="Unassembled WGS sequence"/>
</dbReference>
<dbReference type="EMBL" id="ACXX02000016">
    <property type="protein sequence ID" value="EGD46154.1"/>
    <property type="molecule type" value="Genomic_DNA"/>
</dbReference>
<sequence>MKKKIMRGILALIMVCAVVFTAANATNVSAASEDTPTAKYTNWAFNDDFTKVTIDGKVYNNCVVLTRSGTELSVVNLWASYLTNPYSQLDMTPDEFAFGSDAGSLQNELGSLMTGSESKYPYGFELIAINWIPWQETEYKDKFIEKFKMFYDPYHKDVFKSEDVMISYLEDKSNNGLALGILKEKLTKEQAAEKYDLLKMKVTIQENEILKTSDEYLAVSGGGKPWFGNELSFDNISDIKAKMASNAKVSTKTTVVLHLNDPTMSVTKGSETKLVTLEAAPVAPNGTTLVPIRAITEAFGSKVDWLGETKEVVITKGNTTIKLKIGSKTAYVNGQAVQMLEEAQTINSKTAVPLRFVSENMGYKVEWEGSTQKITMTEQR</sequence>
<dbReference type="Pfam" id="PF07833">
    <property type="entry name" value="Cu_amine_oxidN1"/>
    <property type="match status" value="1"/>
</dbReference>
<dbReference type="STRING" id="588581.Cpap_0448"/>
<organism evidence="3 4">
    <name type="scientific">Ruminiclostridium papyrosolvens DSM 2782</name>
    <dbReference type="NCBI Taxonomy" id="588581"/>
    <lineage>
        <taxon>Bacteria</taxon>
        <taxon>Bacillati</taxon>
        <taxon>Bacillota</taxon>
        <taxon>Clostridia</taxon>
        <taxon>Eubacteriales</taxon>
        <taxon>Oscillospiraceae</taxon>
        <taxon>Ruminiclostridium</taxon>
    </lineage>
</organism>
<proteinExistence type="predicted"/>
<dbReference type="AlphaFoldDB" id="F1THF1"/>
<keyword evidence="4" id="KW-1185">Reference proteome</keyword>
<evidence type="ECO:0000313" key="4">
    <source>
        <dbReference type="Proteomes" id="UP000003860"/>
    </source>
</evidence>
<gene>
    <name evidence="3" type="ORF">Cpap_0448</name>
</gene>
<protein>
    <submittedName>
        <fullName evidence="3">Copper amine oxidase-like domain-containing protein</fullName>
    </submittedName>
</protein>
<dbReference type="Gene3D" id="3.30.457.10">
    <property type="entry name" value="Copper amine oxidase-like, N-terminal domain"/>
    <property type="match status" value="1"/>
</dbReference>